<keyword evidence="4 6" id="KW-0808">Transferase</keyword>
<evidence type="ECO:0000256" key="5">
    <source>
        <dbReference type="ARBA" id="ARBA00022691"/>
    </source>
</evidence>
<dbReference type="InterPro" id="IPR023397">
    <property type="entry name" value="SAM-dep_MeTrfase_MraW_recog"/>
</dbReference>
<dbReference type="InterPro" id="IPR002903">
    <property type="entry name" value="RsmH"/>
</dbReference>
<dbReference type="HAMAP" id="MF_01007">
    <property type="entry name" value="16SrRNA_methyltr_H"/>
    <property type="match status" value="1"/>
</dbReference>
<dbReference type="AlphaFoldDB" id="A0A368C7T5"/>
<dbReference type="PIRSF" id="PIRSF004486">
    <property type="entry name" value="MraW"/>
    <property type="match status" value="1"/>
</dbReference>
<proteinExistence type="inferred from homology"/>
<comment type="catalytic activity">
    <reaction evidence="6">
        <text>cytidine(1402) in 16S rRNA + S-adenosyl-L-methionine = N(4)-methylcytidine(1402) in 16S rRNA + S-adenosyl-L-homocysteine + H(+)</text>
        <dbReference type="Rhea" id="RHEA:42928"/>
        <dbReference type="Rhea" id="RHEA-COMP:10286"/>
        <dbReference type="Rhea" id="RHEA-COMP:10287"/>
        <dbReference type="ChEBI" id="CHEBI:15378"/>
        <dbReference type="ChEBI" id="CHEBI:57856"/>
        <dbReference type="ChEBI" id="CHEBI:59789"/>
        <dbReference type="ChEBI" id="CHEBI:74506"/>
        <dbReference type="ChEBI" id="CHEBI:82748"/>
        <dbReference type="EC" id="2.1.1.199"/>
    </reaction>
</comment>
<dbReference type="Pfam" id="PF01795">
    <property type="entry name" value="Methyltransf_5"/>
    <property type="match status" value="1"/>
</dbReference>
<dbReference type="Proteomes" id="UP000252915">
    <property type="component" value="Unassembled WGS sequence"/>
</dbReference>
<dbReference type="Gene3D" id="1.10.150.170">
    <property type="entry name" value="Putative methyltransferase TM0872, insert domain"/>
    <property type="match status" value="1"/>
</dbReference>
<keyword evidence="2 6" id="KW-0698">rRNA processing</keyword>
<evidence type="ECO:0000256" key="2">
    <source>
        <dbReference type="ARBA" id="ARBA00022552"/>
    </source>
</evidence>
<feature type="binding site" evidence="6">
    <location>
        <position position="94"/>
    </location>
    <ligand>
        <name>S-adenosyl-L-methionine</name>
        <dbReference type="ChEBI" id="CHEBI:59789"/>
    </ligand>
</feature>
<reference evidence="7 8" key="1">
    <citation type="journal article" date="2018" name="Microbiome">
        <title>Fine metagenomic profile of the Mediterranean stratified and mixed water columns revealed by assembly and recruitment.</title>
        <authorList>
            <person name="Haro-Moreno J.M."/>
            <person name="Lopez-Perez M."/>
            <person name="De La Torre J.R."/>
            <person name="Picazo A."/>
            <person name="Camacho A."/>
            <person name="Rodriguez-Valera F."/>
        </authorList>
    </citation>
    <scope>NUCLEOTIDE SEQUENCE [LARGE SCALE GENOMIC DNA]</scope>
    <source>
        <strain evidence="7">MED-G78</strain>
    </source>
</reference>
<feature type="binding site" evidence="6">
    <location>
        <begin position="31"/>
        <end position="33"/>
    </location>
    <ligand>
        <name>S-adenosyl-L-methionine</name>
        <dbReference type="ChEBI" id="CHEBI:59789"/>
    </ligand>
</feature>
<dbReference type="InterPro" id="IPR029063">
    <property type="entry name" value="SAM-dependent_MTases_sf"/>
</dbReference>
<dbReference type="Gene3D" id="3.40.50.150">
    <property type="entry name" value="Vaccinia Virus protein VP39"/>
    <property type="match status" value="1"/>
</dbReference>
<sequence length="301" mass="33888">MLHFPVLLEEAVGFLVNNSNGSYADCTFGRGGHSKLILEKLSETAELTALDKDPEAFNYGKQFINDKRFKILHKSFNEIDDIFKTQSLDGILFDLGTCSTHFDDKSRGFSFRDDGPLDMRFDPNKGVPVSEWINSASEKDIIDVLFKYGQEKNARSIAKAICLSRKKNNITRTSSLTEIILSVSSKKISKIHPATKSFQALRIFINNELDELEAALEKAKNIIKVDGVIVVISFHSLEDSIVKKSFKAKVKAFPREIPINPIITKEFNCIAKKIRPTANEISLNKRSRSAIMRVFRKINAA</sequence>
<evidence type="ECO:0000256" key="4">
    <source>
        <dbReference type="ARBA" id="ARBA00022679"/>
    </source>
</evidence>
<evidence type="ECO:0000256" key="6">
    <source>
        <dbReference type="HAMAP-Rule" id="MF_01007"/>
    </source>
</evidence>
<dbReference type="EC" id="2.1.1.199" evidence="6"/>
<dbReference type="SUPFAM" id="SSF81799">
    <property type="entry name" value="Putative methyltransferase TM0872, insert domain"/>
    <property type="match status" value="1"/>
</dbReference>
<dbReference type="PANTHER" id="PTHR11265:SF0">
    <property type="entry name" value="12S RRNA N4-METHYLCYTIDINE METHYLTRANSFERASE"/>
    <property type="match status" value="1"/>
</dbReference>
<evidence type="ECO:0000256" key="3">
    <source>
        <dbReference type="ARBA" id="ARBA00022603"/>
    </source>
</evidence>
<comment type="subcellular location">
    <subcellularLocation>
        <location evidence="6">Cytoplasm</location>
    </subcellularLocation>
</comment>
<protein>
    <recommendedName>
        <fullName evidence="6">Ribosomal RNA small subunit methyltransferase H</fullName>
        <ecNumber evidence="6">2.1.1.199</ecNumber>
    </recommendedName>
    <alternativeName>
        <fullName evidence="6">16S rRNA m(4)C1402 methyltransferase</fullName>
    </alternativeName>
    <alternativeName>
        <fullName evidence="6">rRNA (cytosine-N(4)-)-methyltransferase RsmH</fullName>
    </alternativeName>
</protein>
<keyword evidence="5 6" id="KW-0949">S-adenosyl-L-methionine</keyword>
<evidence type="ECO:0000313" key="8">
    <source>
        <dbReference type="Proteomes" id="UP000252915"/>
    </source>
</evidence>
<organism evidence="7 8">
    <name type="scientific">SAR86 cluster bacterium</name>
    <dbReference type="NCBI Taxonomy" id="2030880"/>
    <lineage>
        <taxon>Bacteria</taxon>
        <taxon>Pseudomonadati</taxon>
        <taxon>Pseudomonadota</taxon>
        <taxon>Gammaproteobacteria</taxon>
        <taxon>SAR86 cluster</taxon>
    </lineage>
</organism>
<dbReference type="NCBIfam" id="TIGR00006">
    <property type="entry name" value="16S rRNA (cytosine(1402)-N(4))-methyltransferase RsmH"/>
    <property type="match status" value="1"/>
</dbReference>
<accession>A0A368C7T5</accession>
<comment type="caution">
    <text evidence="7">The sequence shown here is derived from an EMBL/GenBank/DDBJ whole genome shotgun (WGS) entry which is preliminary data.</text>
</comment>
<dbReference type="GO" id="GO:0005737">
    <property type="term" value="C:cytoplasm"/>
    <property type="evidence" value="ECO:0007669"/>
    <property type="project" value="UniProtKB-SubCell"/>
</dbReference>
<evidence type="ECO:0000256" key="1">
    <source>
        <dbReference type="ARBA" id="ARBA00010396"/>
    </source>
</evidence>
<keyword evidence="6" id="KW-0963">Cytoplasm</keyword>
<name>A0A368C7T5_9GAMM</name>
<feature type="binding site" evidence="6">
    <location>
        <position position="101"/>
    </location>
    <ligand>
        <name>S-adenosyl-L-methionine</name>
        <dbReference type="ChEBI" id="CHEBI:59789"/>
    </ligand>
</feature>
<dbReference type="SUPFAM" id="SSF53335">
    <property type="entry name" value="S-adenosyl-L-methionine-dependent methyltransferases"/>
    <property type="match status" value="1"/>
</dbReference>
<dbReference type="GO" id="GO:0070475">
    <property type="term" value="P:rRNA base methylation"/>
    <property type="evidence" value="ECO:0007669"/>
    <property type="project" value="UniProtKB-UniRule"/>
</dbReference>
<dbReference type="GO" id="GO:0071424">
    <property type="term" value="F:rRNA (cytosine-N4-)-methyltransferase activity"/>
    <property type="evidence" value="ECO:0007669"/>
    <property type="project" value="UniProtKB-UniRule"/>
</dbReference>
<comment type="function">
    <text evidence="6">Specifically methylates the N4 position of cytidine in position 1402 (C1402) of 16S rRNA.</text>
</comment>
<gene>
    <name evidence="6" type="primary">rsmH</name>
    <name evidence="7" type="ORF">DBW92_00570</name>
</gene>
<dbReference type="EMBL" id="QOPI01000002">
    <property type="protein sequence ID" value="RCL45465.1"/>
    <property type="molecule type" value="Genomic_DNA"/>
</dbReference>
<feature type="binding site" evidence="6">
    <location>
        <position position="51"/>
    </location>
    <ligand>
        <name>S-adenosyl-L-methionine</name>
        <dbReference type="ChEBI" id="CHEBI:59789"/>
    </ligand>
</feature>
<comment type="similarity">
    <text evidence="1 6">Belongs to the methyltransferase superfamily. RsmH family.</text>
</comment>
<feature type="binding site" evidence="6">
    <location>
        <position position="76"/>
    </location>
    <ligand>
        <name>S-adenosyl-L-methionine</name>
        <dbReference type="ChEBI" id="CHEBI:59789"/>
    </ligand>
</feature>
<keyword evidence="3 6" id="KW-0489">Methyltransferase</keyword>
<dbReference type="PANTHER" id="PTHR11265">
    <property type="entry name" value="S-ADENOSYL-METHYLTRANSFERASE MRAW"/>
    <property type="match status" value="1"/>
</dbReference>
<evidence type="ECO:0000313" key="7">
    <source>
        <dbReference type="EMBL" id="RCL45465.1"/>
    </source>
</evidence>